<evidence type="ECO:0000256" key="1">
    <source>
        <dbReference type="SAM" id="SignalP"/>
    </source>
</evidence>
<feature type="signal peptide" evidence="1">
    <location>
        <begin position="1"/>
        <end position="28"/>
    </location>
</feature>
<proteinExistence type="predicted"/>
<comment type="caution">
    <text evidence="2">The sequence shown here is derived from an EMBL/GenBank/DDBJ whole genome shotgun (WGS) entry which is preliminary data.</text>
</comment>
<protein>
    <recommendedName>
        <fullName evidence="4">Secreted protein</fullName>
    </recommendedName>
</protein>
<organism evidence="2 3">
    <name type="scientific">Corynebacterium lehmanniae</name>
    <dbReference type="NCBI Taxonomy" id="2913497"/>
    <lineage>
        <taxon>Bacteria</taxon>
        <taxon>Bacillati</taxon>
        <taxon>Actinomycetota</taxon>
        <taxon>Actinomycetes</taxon>
        <taxon>Mycobacteriales</taxon>
        <taxon>Corynebacteriaceae</taxon>
        <taxon>Corynebacterium</taxon>
    </lineage>
</organism>
<evidence type="ECO:0000313" key="3">
    <source>
        <dbReference type="Proteomes" id="UP001146453"/>
    </source>
</evidence>
<reference evidence="2" key="1">
    <citation type="submission" date="2022-02" db="EMBL/GenBank/DDBJ databases">
        <title>Corynebacterium sp. from urogenital microbiome.</title>
        <authorList>
            <person name="Cappelli E.A."/>
            <person name="Ribeiro T.G."/>
            <person name="Peixe L."/>
        </authorList>
    </citation>
    <scope>NUCLEOTIDE SEQUENCE</scope>
    <source>
        <strain evidence="2">C8Ua_144</strain>
    </source>
</reference>
<dbReference type="Proteomes" id="UP001146453">
    <property type="component" value="Unassembled WGS sequence"/>
</dbReference>
<dbReference type="EMBL" id="JAKMUR010000001">
    <property type="protein sequence ID" value="MCZ9290563.1"/>
    <property type="molecule type" value="Genomic_DNA"/>
</dbReference>
<dbReference type="RefSeq" id="WP_269951476.1">
    <property type="nucleotide sequence ID" value="NZ_JAKMUR010000001.1"/>
</dbReference>
<name>A0ABT4R5C1_9CORY</name>
<accession>A0ABT4R5C1</accession>
<evidence type="ECO:0008006" key="4">
    <source>
        <dbReference type="Google" id="ProtNLM"/>
    </source>
</evidence>
<keyword evidence="1" id="KW-0732">Signal</keyword>
<keyword evidence="3" id="KW-1185">Reference proteome</keyword>
<evidence type="ECO:0000313" key="2">
    <source>
        <dbReference type="EMBL" id="MCZ9290563.1"/>
    </source>
</evidence>
<sequence length="144" mass="14820">MQITKTAPIVTTATLIAAAAVLAPAASANSAAYSNSAGDVRCEIYQVNGTTKTICMSDPARKAQPECNPPGQLAPAVSVGGGSAEVHCWNQGFTNVPQKLNPLQVKQLGTAYIASGFSGNLYVADIATRAIIRAGATNQVLFKL</sequence>
<gene>
    <name evidence="2" type="ORF">L8U61_00210</name>
</gene>
<feature type="chain" id="PRO_5047176549" description="Secreted protein" evidence="1">
    <location>
        <begin position="29"/>
        <end position="144"/>
    </location>
</feature>